<dbReference type="InterPro" id="IPR023809">
    <property type="entry name" value="Thiopep_bacteriocin_synth_dom"/>
</dbReference>
<dbReference type="InterPro" id="IPR006827">
    <property type="entry name" value="Lant_deHydtase_N"/>
</dbReference>
<comment type="caution">
    <text evidence="3">The sequence shown here is derived from an EMBL/GenBank/DDBJ whole genome shotgun (WGS) entry which is preliminary data.</text>
</comment>
<organism evidence="3 4">
    <name type="scientific">Siphonobacter curvatus</name>
    <dbReference type="NCBI Taxonomy" id="2094562"/>
    <lineage>
        <taxon>Bacteria</taxon>
        <taxon>Pseudomonadati</taxon>
        <taxon>Bacteroidota</taxon>
        <taxon>Cytophagia</taxon>
        <taxon>Cytophagales</taxon>
        <taxon>Cytophagaceae</taxon>
        <taxon>Siphonobacter</taxon>
    </lineage>
</organism>
<gene>
    <name evidence="3" type="ORF">C5O19_21465</name>
</gene>
<keyword evidence="4" id="KW-1185">Reference proteome</keyword>
<evidence type="ECO:0000313" key="4">
    <source>
        <dbReference type="Proteomes" id="UP000239590"/>
    </source>
</evidence>
<dbReference type="Pfam" id="PF14028">
    <property type="entry name" value="Lant_dehydr_C"/>
    <property type="match status" value="1"/>
</dbReference>
<evidence type="ECO:0000259" key="2">
    <source>
        <dbReference type="Pfam" id="PF14028"/>
    </source>
</evidence>
<protein>
    <submittedName>
        <fullName evidence="3">Lantibiotic dehydratase</fullName>
    </submittedName>
</protein>
<proteinExistence type="predicted"/>
<name>A0A2S7IHD1_9BACT</name>
<dbReference type="OrthoDB" id="1273722at2"/>
<dbReference type="Pfam" id="PF04738">
    <property type="entry name" value="Lant_dehydr_N"/>
    <property type="match status" value="1"/>
</dbReference>
<dbReference type="AlphaFoldDB" id="A0A2S7IHD1"/>
<reference evidence="4" key="1">
    <citation type="submission" date="2018-02" db="EMBL/GenBank/DDBJ databases">
        <title>Genome sequencing of Solimonas sp. HR-BB.</title>
        <authorList>
            <person name="Lee Y."/>
            <person name="Jeon C.O."/>
        </authorList>
    </citation>
    <scope>NUCLEOTIDE SEQUENCE [LARGE SCALE GENOMIC DNA]</scope>
    <source>
        <strain evidence="4">HR-U</strain>
    </source>
</reference>
<feature type="domain" description="Lantibiotic dehydratase N-terminal" evidence="1">
    <location>
        <begin position="42"/>
        <end position="684"/>
    </location>
</feature>
<dbReference type="RefSeq" id="WP_104715429.1">
    <property type="nucleotide sequence ID" value="NZ_PTRA01000005.1"/>
</dbReference>
<evidence type="ECO:0000259" key="1">
    <source>
        <dbReference type="Pfam" id="PF04738"/>
    </source>
</evidence>
<dbReference type="EMBL" id="PTRA01000005">
    <property type="protein sequence ID" value="PQA55113.1"/>
    <property type="molecule type" value="Genomic_DNA"/>
</dbReference>
<feature type="domain" description="Thiopeptide-type bacteriocin biosynthesis" evidence="2">
    <location>
        <begin position="752"/>
        <end position="1008"/>
    </location>
</feature>
<dbReference type="NCBIfam" id="TIGR03891">
    <property type="entry name" value="thiopep_ocin"/>
    <property type="match status" value="1"/>
</dbReference>
<sequence length="1022" mass="117919">MLHPFGFYLLRQPHWSIDELLQLQQNASFIPLAAQLRSWYASPLAQQALCLASPALYERFEQWFAGTELPEGDKFLFALYKYAIRMSTRCTPYGLFAGCSVGQIASTTQWEGVDREQLQTHTRLDVECLFALKDWLTQQPVLRSQLRVYPCTSLYTVGDSYRYVEPLRVQQQRQYFISAVEKNEFLDLIFEKARQGATLPELTHGLSELGIEAAEAEEYLEDLLSNHLLVFEIEPTLTGTDYLDYLSKRLQTLADTQPLVIILSQLQGLLRSNTDLRLTYEATRRWLDQYDQTTSKPDIIQVDAFHSLAVNQLQASVVEKITKQLSRLMVLHRPYKNPELEAFKRRFYNRYEDEEVPLALALDHEIGVGYGQQSPLGMGYAPMVDDLSLPSVAPEDTEARPAWWQDFLLEKFSHCLSTHQQEIKLSNEDLAWIGQHQLPSPRMAHSFYVLGSLLAASEQALDQGDFQFSMAACSGPSAVNLLSRFCEGSTTLTEQVRACVAEEERFHADVIFAEIVYCPDSRAGNILTRPALHTYEIPYMGQSSVEPAYQIPLEDLRVSLQNQQVVLRSKRLNKRVIPRLSNAHNYHNSLPLYRFLCDLQSQDTPFLLHWDWSLLKKQAFLPRVSYENIIISRARWALRSEECTSVDQLPNLLKQKGLPNFFVLASGDNELLINAQDSHSLHLLWLELRKQGTLQLLEFLSTPEQCPVSARGLRFTHELILPFYNTAVSPIPGLSHKPSEVPQRRFSIGSEWLYLKVYIGEKSSDLILIQSLYPVIRQLLGNHIIRQFFFVRYKDPDPHLRLRFLGNPHLEFYHHVIRAIEQVLRPHVQTGLVHRIQTDTYQRELERYGMQHMEHCETIFHYDSLTTLSFLEEAGIAADESLRFVFTTRQIDQLLTEAGLSIAERHELMSHLNGQFFQEFSGNPTLRKQLNDKYRLYRPLIEQQLNAPREAAPSGLKDVLNHLNSSFAGQDQRYYLLASFIHMMINRIFPTKQRAYELIVYASLTKYYDSARAKQRMVPTLD</sequence>
<dbReference type="Proteomes" id="UP000239590">
    <property type="component" value="Unassembled WGS sequence"/>
</dbReference>
<accession>A0A2S7IHD1</accession>
<evidence type="ECO:0000313" key="3">
    <source>
        <dbReference type="EMBL" id="PQA55113.1"/>
    </source>
</evidence>